<dbReference type="GeneID" id="37017032"/>
<dbReference type="Proteomes" id="UP000245942">
    <property type="component" value="Unassembled WGS sequence"/>
</dbReference>
<organism evidence="3 4">
    <name type="scientific">Pseudomicrostroma glucosiphilum</name>
    <dbReference type="NCBI Taxonomy" id="1684307"/>
    <lineage>
        <taxon>Eukaryota</taxon>
        <taxon>Fungi</taxon>
        <taxon>Dikarya</taxon>
        <taxon>Basidiomycota</taxon>
        <taxon>Ustilaginomycotina</taxon>
        <taxon>Exobasidiomycetes</taxon>
        <taxon>Microstromatales</taxon>
        <taxon>Microstromatales incertae sedis</taxon>
        <taxon>Pseudomicrostroma</taxon>
    </lineage>
</organism>
<gene>
    <name evidence="3" type="ORF">BCV69DRAFT_45578</name>
</gene>
<feature type="domain" description="PIN" evidence="2">
    <location>
        <begin position="128"/>
        <end position="193"/>
    </location>
</feature>
<feature type="compositionally biased region" description="Polar residues" evidence="1">
    <location>
        <begin position="200"/>
        <end position="212"/>
    </location>
</feature>
<dbReference type="InterPro" id="IPR002716">
    <property type="entry name" value="PIN_dom"/>
</dbReference>
<feature type="compositionally biased region" description="Low complexity" evidence="1">
    <location>
        <begin position="10"/>
        <end position="26"/>
    </location>
</feature>
<name>A0A316U179_9BASI</name>
<dbReference type="AlphaFoldDB" id="A0A316U179"/>
<sequence>MSLLDEKARLSSPSRSSSSIGFLSPSAVSTSHRTPSPPADRQNAICKAMGALFLQHRVQCLEEDVAKLDRKNFHLGGKHKGRDGRGGGPHMGREPGKKSGCPFQRRAEKYKTVATSEEMPQSRAELLVVVDASVLIYSLRSVHEWLKEGKTRVVIPDEACRTLDVLKTKEDRLGLAARKAARFIEERMVQGRQADVTHSPAPQSVQTPSRRSSWYRCPSATSSGLACRQSKRRQ</sequence>
<keyword evidence="4" id="KW-1185">Reference proteome</keyword>
<feature type="region of interest" description="Disordered" evidence="1">
    <location>
        <begin position="191"/>
        <end position="234"/>
    </location>
</feature>
<proteinExistence type="predicted"/>
<evidence type="ECO:0000313" key="3">
    <source>
        <dbReference type="EMBL" id="PWN19142.1"/>
    </source>
</evidence>
<feature type="region of interest" description="Disordered" evidence="1">
    <location>
        <begin position="74"/>
        <end position="102"/>
    </location>
</feature>
<feature type="region of interest" description="Disordered" evidence="1">
    <location>
        <begin position="1"/>
        <end position="42"/>
    </location>
</feature>
<dbReference type="EMBL" id="KZ819332">
    <property type="protein sequence ID" value="PWN19142.1"/>
    <property type="molecule type" value="Genomic_DNA"/>
</dbReference>
<dbReference type="STRING" id="1684307.A0A316U179"/>
<evidence type="ECO:0000256" key="1">
    <source>
        <dbReference type="SAM" id="MobiDB-lite"/>
    </source>
</evidence>
<protein>
    <recommendedName>
        <fullName evidence="2">PIN domain-containing protein</fullName>
    </recommendedName>
</protein>
<dbReference type="RefSeq" id="XP_025346302.1">
    <property type="nucleotide sequence ID" value="XM_025495298.1"/>
</dbReference>
<accession>A0A316U179</accession>
<evidence type="ECO:0000313" key="4">
    <source>
        <dbReference type="Proteomes" id="UP000245942"/>
    </source>
</evidence>
<dbReference type="OrthoDB" id="69928at2759"/>
<dbReference type="Gene3D" id="3.40.50.1010">
    <property type="entry name" value="5'-nuclease"/>
    <property type="match status" value="1"/>
</dbReference>
<reference evidence="3 4" key="1">
    <citation type="journal article" date="2018" name="Mol. Biol. Evol.">
        <title>Broad Genomic Sampling Reveals a Smut Pathogenic Ancestry of the Fungal Clade Ustilaginomycotina.</title>
        <authorList>
            <person name="Kijpornyongpan T."/>
            <person name="Mondo S.J."/>
            <person name="Barry K."/>
            <person name="Sandor L."/>
            <person name="Lee J."/>
            <person name="Lipzen A."/>
            <person name="Pangilinan J."/>
            <person name="LaButti K."/>
            <person name="Hainaut M."/>
            <person name="Henrissat B."/>
            <person name="Grigoriev I.V."/>
            <person name="Spatafora J.W."/>
            <person name="Aime M.C."/>
        </authorList>
    </citation>
    <scope>NUCLEOTIDE SEQUENCE [LARGE SCALE GENOMIC DNA]</scope>
    <source>
        <strain evidence="3 4">MCA 4718</strain>
    </source>
</reference>
<evidence type="ECO:0000259" key="2">
    <source>
        <dbReference type="Pfam" id="PF13638"/>
    </source>
</evidence>
<dbReference type="Pfam" id="PF13638">
    <property type="entry name" value="PIN_4"/>
    <property type="match status" value="1"/>
</dbReference>